<keyword evidence="2" id="KW-1133">Transmembrane helix</keyword>
<evidence type="ECO:0000256" key="1">
    <source>
        <dbReference type="SAM" id="MobiDB-lite"/>
    </source>
</evidence>
<dbReference type="PANTHER" id="PTHR35041:SF6">
    <property type="entry name" value="FORMYLMETHIONINE DEFORMYLASE-LIKE PROTEIN-RELATED"/>
    <property type="match status" value="1"/>
</dbReference>
<dbReference type="OrthoDB" id="5322539at2759"/>
<dbReference type="EMBL" id="ML119746">
    <property type="protein sequence ID" value="RPA76334.1"/>
    <property type="molecule type" value="Genomic_DNA"/>
</dbReference>
<dbReference type="Proteomes" id="UP000275078">
    <property type="component" value="Unassembled WGS sequence"/>
</dbReference>
<feature type="transmembrane region" description="Helical" evidence="2">
    <location>
        <begin position="580"/>
        <end position="605"/>
    </location>
</feature>
<feature type="region of interest" description="Disordered" evidence="1">
    <location>
        <begin position="1"/>
        <end position="37"/>
    </location>
</feature>
<gene>
    <name evidence="3" type="ORF">BJ508DRAFT_379502</name>
</gene>
<keyword evidence="2" id="KW-0472">Membrane</keyword>
<name>A0A3N4I3A0_ASCIM</name>
<feature type="transmembrane region" description="Helical" evidence="2">
    <location>
        <begin position="161"/>
        <end position="181"/>
    </location>
</feature>
<sequence length="676" mass="75315">MALNTDPRRDNLRRNSYRAFSPAISDGSGLDSNFPHDPTSYFPPRQLYNNITTSHFTQSETAYNSPQNLPEDRSVLNMDVTTERKQADASETTLGGKKYHSIDGSTLDRNMWKWSTADKIQPAMAALCFVLGLGAAIGHHVYNTVLDEQDVGDGQMWSKWIGNGLAYFAKTMFVATVGVAWRQQIWNVVRKRFISIEGVDTLFNLLGQPVGFFKMEVWKNGLFAVLVAIFAWLIPLAAILAPTTLSIVDGKSIESDKCFVPSLNIFSRDGPEIMPQLFKDGTVANVDGSLKALSMKTAYGQQIVDYPSPCGVNCTYNIDFVGPTYKCEEKPVTAQVIADERWNLWGGFMDGRAYHTKWYRSSLLSTRNEDFMKACMGDSTCLSSNQGNFWLQSGNGVFKIAHRYLASELRNATLEKRLSPSGNITTGFENFQNFTFQCTQYMADYRVNVTFVNDKPFQKYTLRYRDPVNWWNATEAPNFNTAYGLHYVLQALYSGFVGETDSSGATTVMFDNSSLTGTGLFESDGYSFATPRLNLREKFEELHQNLTLSLLSTPDLRPYMKTAVDCQRFNTRNIYKYEPAVLLASYGAAILVSLISLILGGLALVQNGIPSDTGFSRIMLATRNPTLDKLAYGQGLGEPSEGIMSTRVKFGVIGEGVGFGVEGEVRRLKKPGKAYE</sequence>
<feature type="transmembrane region" description="Helical" evidence="2">
    <location>
        <begin position="123"/>
        <end position="141"/>
    </location>
</feature>
<feature type="transmembrane region" description="Helical" evidence="2">
    <location>
        <begin position="222"/>
        <end position="241"/>
    </location>
</feature>
<keyword evidence="4" id="KW-1185">Reference proteome</keyword>
<dbReference type="PANTHER" id="PTHR35041">
    <property type="entry name" value="MEDIATOR OF RNA POLYMERASE II TRANSCRIPTION SUBUNIT 1"/>
    <property type="match status" value="1"/>
</dbReference>
<accession>A0A3N4I3A0</accession>
<protein>
    <submittedName>
        <fullName evidence="3">Uncharacterized protein</fullName>
    </submittedName>
</protein>
<keyword evidence="2" id="KW-0812">Transmembrane</keyword>
<evidence type="ECO:0000313" key="4">
    <source>
        <dbReference type="Proteomes" id="UP000275078"/>
    </source>
</evidence>
<proteinExistence type="predicted"/>
<reference evidence="3 4" key="1">
    <citation type="journal article" date="2018" name="Nat. Ecol. Evol.">
        <title>Pezizomycetes genomes reveal the molecular basis of ectomycorrhizal truffle lifestyle.</title>
        <authorList>
            <person name="Murat C."/>
            <person name="Payen T."/>
            <person name="Noel B."/>
            <person name="Kuo A."/>
            <person name="Morin E."/>
            <person name="Chen J."/>
            <person name="Kohler A."/>
            <person name="Krizsan K."/>
            <person name="Balestrini R."/>
            <person name="Da Silva C."/>
            <person name="Montanini B."/>
            <person name="Hainaut M."/>
            <person name="Levati E."/>
            <person name="Barry K.W."/>
            <person name="Belfiori B."/>
            <person name="Cichocki N."/>
            <person name="Clum A."/>
            <person name="Dockter R.B."/>
            <person name="Fauchery L."/>
            <person name="Guy J."/>
            <person name="Iotti M."/>
            <person name="Le Tacon F."/>
            <person name="Lindquist E.A."/>
            <person name="Lipzen A."/>
            <person name="Malagnac F."/>
            <person name="Mello A."/>
            <person name="Molinier V."/>
            <person name="Miyauchi S."/>
            <person name="Poulain J."/>
            <person name="Riccioni C."/>
            <person name="Rubini A."/>
            <person name="Sitrit Y."/>
            <person name="Splivallo R."/>
            <person name="Traeger S."/>
            <person name="Wang M."/>
            <person name="Zifcakova L."/>
            <person name="Wipf D."/>
            <person name="Zambonelli A."/>
            <person name="Paolocci F."/>
            <person name="Nowrousian M."/>
            <person name="Ottonello S."/>
            <person name="Baldrian P."/>
            <person name="Spatafora J.W."/>
            <person name="Henrissat B."/>
            <person name="Nagy L.G."/>
            <person name="Aury J.M."/>
            <person name="Wincker P."/>
            <person name="Grigoriev I.V."/>
            <person name="Bonfante P."/>
            <person name="Martin F.M."/>
        </authorList>
    </citation>
    <scope>NUCLEOTIDE SEQUENCE [LARGE SCALE GENOMIC DNA]</scope>
    <source>
        <strain evidence="3 4">RN42</strain>
    </source>
</reference>
<dbReference type="STRING" id="1160509.A0A3N4I3A0"/>
<feature type="compositionally biased region" description="Basic and acidic residues" evidence="1">
    <location>
        <begin position="1"/>
        <end position="13"/>
    </location>
</feature>
<evidence type="ECO:0000313" key="3">
    <source>
        <dbReference type="EMBL" id="RPA76334.1"/>
    </source>
</evidence>
<evidence type="ECO:0000256" key="2">
    <source>
        <dbReference type="SAM" id="Phobius"/>
    </source>
</evidence>
<dbReference type="AlphaFoldDB" id="A0A3N4I3A0"/>
<organism evidence="3 4">
    <name type="scientific">Ascobolus immersus RN42</name>
    <dbReference type="NCBI Taxonomy" id="1160509"/>
    <lineage>
        <taxon>Eukaryota</taxon>
        <taxon>Fungi</taxon>
        <taxon>Dikarya</taxon>
        <taxon>Ascomycota</taxon>
        <taxon>Pezizomycotina</taxon>
        <taxon>Pezizomycetes</taxon>
        <taxon>Pezizales</taxon>
        <taxon>Ascobolaceae</taxon>
        <taxon>Ascobolus</taxon>
    </lineage>
</organism>